<dbReference type="STRING" id="1328759.A0A5C2S804"/>
<gene>
    <name evidence="1" type="ORF">L227DRAFT_611969</name>
</gene>
<reference evidence="1" key="1">
    <citation type="journal article" date="2018" name="Genome Biol. Evol.">
        <title>Genomics and development of Lentinus tigrinus, a white-rot wood-decaying mushroom with dimorphic fruiting bodies.</title>
        <authorList>
            <person name="Wu B."/>
            <person name="Xu Z."/>
            <person name="Knudson A."/>
            <person name="Carlson A."/>
            <person name="Chen N."/>
            <person name="Kovaka S."/>
            <person name="LaButti K."/>
            <person name="Lipzen A."/>
            <person name="Pennachio C."/>
            <person name="Riley R."/>
            <person name="Schakwitz W."/>
            <person name="Umezawa K."/>
            <person name="Ohm R.A."/>
            <person name="Grigoriev I.V."/>
            <person name="Nagy L.G."/>
            <person name="Gibbons J."/>
            <person name="Hibbett D."/>
        </authorList>
    </citation>
    <scope>NUCLEOTIDE SEQUENCE [LARGE SCALE GENOMIC DNA]</scope>
    <source>
        <strain evidence="1">ALCF2SS1-6</strain>
    </source>
</reference>
<proteinExistence type="predicted"/>
<sequence length="102" mass="11525">MPRIYAYDCTLDNVLPRPYVVTDLLRGTLLVDVWNEASWWTGEWSKERLLASVAKHIVALSGLEFDKIGCLVCDETDGSYHVLSLPCAFDEEEDSGIPNMYP</sequence>
<dbReference type="EMBL" id="ML122270">
    <property type="protein sequence ID" value="RPD59357.1"/>
    <property type="molecule type" value="Genomic_DNA"/>
</dbReference>
<dbReference type="AlphaFoldDB" id="A0A5C2S804"/>
<accession>A0A5C2S804</accession>
<evidence type="ECO:0000313" key="2">
    <source>
        <dbReference type="Proteomes" id="UP000313359"/>
    </source>
</evidence>
<name>A0A5C2S804_9APHY</name>
<organism evidence="1 2">
    <name type="scientific">Lentinus tigrinus ALCF2SS1-6</name>
    <dbReference type="NCBI Taxonomy" id="1328759"/>
    <lineage>
        <taxon>Eukaryota</taxon>
        <taxon>Fungi</taxon>
        <taxon>Dikarya</taxon>
        <taxon>Basidiomycota</taxon>
        <taxon>Agaricomycotina</taxon>
        <taxon>Agaricomycetes</taxon>
        <taxon>Polyporales</taxon>
        <taxon>Polyporaceae</taxon>
        <taxon>Lentinus</taxon>
    </lineage>
</organism>
<protein>
    <submittedName>
        <fullName evidence="1">Uncharacterized protein</fullName>
    </submittedName>
</protein>
<evidence type="ECO:0000313" key="1">
    <source>
        <dbReference type="EMBL" id="RPD59357.1"/>
    </source>
</evidence>
<keyword evidence="2" id="KW-1185">Reference proteome</keyword>
<dbReference type="OrthoDB" id="10003767at2759"/>
<dbReference type="Proteomes" id="UP000313359">
    <property type="component" value="Unassembled WGS sequence"/>
</dbReference>